<protein>
    <recommendedName>
        <fullName evidence="4">Secreted protein</fullName>
    </recommendedName>
</protein>
<sequence length="121" mass="13714">MTKVLFSSTILFSLHVAGASLPNVSCHPLSIMSLNSVYYTQICRIESKALPYVFFRLSGLIVFLTKLETSESHRSCVQLYPITFSCRVFQHGCSVLYCNMQYIQYCISTVEYHNNPAEAIV</sequence>
<accession>A0A1X2HXE6</accession>
<proteinExistence type="predicted"/>
<feature type="chain" id="PRO_5010866924" description="Secreted protein" evidence="1">
    <location>
        <begin position="20"/>
        <end position="121"/>
    </location>
</feature>
<keyword evidence="1" id="KW-0732">Signal</keyword>
<keyword evidence="3" id="KW-1185">Reference proteome</keyword>
<dbReference type="AlphaFoldDB" id="A0A1X2HXE6"/>
<reference evidence="2 3" key="1">
    <citation type="submission" date="2016-07" db="EMBL/GenBank/DDBJ databases">
        <title>Pervasive Adenine N6-methylation of Active Genes in Fungi.</title>
        <authorList>
            <consortium name="DOE Joint Genome Institute"/>
            <person name="Mondo S.J."/>
            <person name="Dannebaum R.O."/>
            <person name="Kuo R.C."/>
            <person name="Labutti K."/>
            <person name="Haridas S."/>
            <person name="Kuo A."/>
            <person name="Salamov A."/>
            <person name="Ahrendt S.R."/>
            <person name="Lipzen A."/>
            <person name="Sullivan W."/>
            <person name="Andreopoulos W.B."/>
            <person name="Clum A."/>
            <person name="Lindquist E."/>
            <person name="Daum C."/>
            <person name="Ramamoorthy G.K."/>
            <person name="Gryganskyi A."/>
            <person name="Culley D."/>
            <person name="Magnuson J.K."/>
            <person name="James T.Y."/>
            <person name="O'Malley M.A."/>
            <person name="Stajich J.E."/>
            <person name="Spatafora J.W."/>
            <person name="Visel A."/>
            <person name="Grigoriev I.V."/>
        </authorList>
    </citation>
    <scope>NUCLEOTIDE SEQUENCE [LARGE SCALE GENOMIC DNA]</scope>
    <source>
        <strain evidence="2 3">NRRL 1336</strain>
    </source>
</reference>
<comment type="caution">
    <text evidence="2">The sequence shown here is derived from an EMBL/GenBank/DDBJ whole genome shotgun (WGS) entry which is preliminary data.</text>
</comment>
<evidence type="ECO:0000313" key="2">
    <source>
        <dbReference type="EMBL" id="ORZ04359.1"/>
    </source>
</evidence>
<dbReference type="EMBL" id="MCGE01000051">
    <property type="protein sequence ID" value="ORZ04359.1"/>
    <property type="molecule type" value="Genomic_DNA"/>
</dbReference>
<name>A0A1X2HXE6_9FUNG</name>
<feature type="signal peptide" evidence="1">
    <location>
        <begin position="1"/>
        <end position="19"/>
    </location>
</feature>
<evidence type="ECO:0000313" key="3">
    <source>
        <dbReference type="Proteomes" id="UP000193560"/>
    </source>
</evidence>
<gene>
    <name evidence="2" type="ORF">BCR42DRAFT_398698</name>
</gene>
<organism evidence="2 3">
    <name type="scientific">Absidia repens</name>
    <dbReference type="NCBI Taxonomy" id="90262"/>
    <lineage>
        <taxon>Eukaryota</taxon>
        <taxon>Fungi</taxon>
        <taxon>Fungi incertae sedis</taxon>
        <taxon>Mucoromycota</taxon>
        <taxon>Mucoromycotina</taxon>
        <taxon>Mucoromycetes</taxon>
        <taxon>Mucorales</taxon>
        <taxon>Cunninghamellaceae</taxon>
        <taxon>Absidia</taxon>
    </lineage>
</organism>
<dbReference type="Proteomes" id="UP000193560">
    <property type="component" value="Unassembled WGS sequence"/>
</dbReference>
<evidence type="ECO:0008006" key="4">
    <source>
        <dbReference type="Google" id="ProtNLM"/>
    </source>
</evidence>
<evidence type="ECO:0000256" key="1">
    <source>
        <dbReference type="SAM" id="SignalP"/>
    </source>
</evidence>